<protein>
    <submittedName>
        <fullName evidence="1">Predicted protein</fullName>
    </submittedName>
</protein>
<dbReference type="EMBL" id="DS547092">
    <property type="protein sequence ID" value="EDR14507.1"/>
    <property type="molecule type" value="Genomic_DNA"/>
</dbReference>
<proteinExistence type="predicted"/>
<keyword evidence="2" id="KW-1185">Reference proteome</keyword>
<reference evidence="1 2" key="1">
    <citation type="journal article" date="2008" name="Nature">
        <title>The genome of Laccaria bicolor provides insights into mycorrhizal symbiosis.</title>
        <authorList>
            <person name="Martin F."/>
            <person name="Aerts A."/>
            <person name="Ahren D."/>
            <person name="Brun A."/>
            <person name="Danchin E.G.J."/>
            <person name="Duchaussoy F."/>
            <person name="Gibon J."/>
            <person name="Kohler A."/>
            <person name="Lindquist E."/>
            <person name="Pereda V."/>
            <person name="Salamov A."/>
            <person name="Shapiro H.J."/>
            <person name="Wuyts J."/>
            <person name="Blaudez D."/>
            <person name="Buee M."/>
            <person name="Brokstein P."/>
            <person name="Canbaeck B."/>
            <person name="Cohen D."/>
            <person name="Courty P.E."/>
            <person name="Coutinho P.M."/>
            <person name="Delaruelle C."/>
            <person name="Detter J.C."/>
            <person name="Deveau A."/>
            <person name="DiFazio S."/>
            <person name="Duplessis S."/>
            <person name="Fraissinet-Tachet L."/>
            <person name="Lucic E."/>
            <person name="Frey-Klett P."/>
            <person name="Fourrey C."/>
            <person name="Feussner I."/>
            <person name="Gay G."/>
            <person name="Grimwood J."/>
            <person name="Hoegger P.J."/>
            <person name="Jain P."/>
            <person name="Kilaru S."/>
            <person name="Labbe J."/>
            <person name="Lin Y.C."/>
            <person name="Legue V."/>
            <person name="Le Tacon F."/>
            <person name="Marmeisse R."/>
            <person name="Melayah D."/>
            <person name="Montanini B."/>
            <person name="Muratet M."/>
            <person name="Nehls U."/>
            <person name="Niculita-Hirzel H."/>
            <person name="Oudot-Le Secq M.P."/>
            <person name="Peter M."/>
            <person name="Quesneville H."/>
            <person name="Rajashekar B."/>
            <person name="Reich M."/>
            <person name="Rouhier N."/>
            <person name="Schmutz J."/>
            <person name="Yin T."/>
            <person name="Chalot M."/>
            <person name="Henrissat B."/>
            <person name="Kuees U."/>
            <person name="Lucas S."/>
            <person name="Van de Peer Y."/>
            <person name="Podila G.K."/>
            <person name="Polle A."/>
            <person name="Pukkila P.J."/>
            <person name="Richardson P.M."/>
            <person name="Rouze P."/>
            <person name="Sanders I.R."/>
            <person name="Stajich J.E."/>
            <person name="Tunlid A."/>
            <person name="Tuskan G."/>
            <person name="Grigoriev I.V."/>
        </authorList>
    </citation>
    <scope>NUCLEOTIDE SEQUENCE [LARGE SCALE GENOMIC DNA]</scope>
    <source>
        <strain evidence="2">S238N-H82 / ATCC MYA-4686</strain>
    </source>
</reference>
<dbReference type="KEGG" id="lbc:LACBIDRAFT_305166"/>
<dbReference type="AlphaFoldDB" id="B0CTK7"/>
<dbReference type="GeneID" id="6070973"/>
<evidence type="ECO:0000313" key="2">
    <source>
        <dbReference type="Proteomes" id="UP000001194"/>
    </source>
</evidence>
<gene>
    <name evidence="1" type="ORF">LACBIDRAFT_305166</name>
</gene>
<dbReference type="InParanoid" id="B0CTK7"/>
<accession>B0CTK7</accession>
<dbReference type="HOGENOM" id="CLU_420948_0_0_1"/>
<organism evidence="2">
    <name type="scientific">Laccaria bicolor (strain S238N-H82 / ATCC MYA-4686)</name>
    <name type="common">Bicoloured deceiver</name>
    <name type="synonym">Laccaria laccata var. bicolor</name>
    <dbReference type="NCBI Taxonomy" id="486041"/>
    <lineage>
        <taxon>Eukaryota</taxon>
        <taxon>Fungi</taxon>
        <taxon>Dikarya</taxon>
        <taxon>Basidiomycota</taxon>
        <taxon>Agaricomycotina</taxon>
        <taxon>Agaricomycetes</taxon>
        <taxon>Agaricomycetidae</taxon>
        <taxon>Agaricales</taxon>
        <taxon>Agaricineae</taxon>
        <taxon>Hydnangiaceae</taxon>
        <taxon>Laccaria</taxon>
    </lineage>
</organism>
<dbReference type="RefSeq" id="XP_001875066.1">
    <property type="nucleotide sequence ID" value="XM_001875031.1"/>
</dbReference>
<evidence type="ECO:0000313" key="1">
    <source>
        <dbReference type="EMBL" id="EDR14507.1"/>
    </source>
</evidence>
<name>B0CTK7_LACBS</name>
<dbReference type="Proteomes" id="UP000001194">
    <property type="component" value="Unassembled WGS sequence"/>
</dbReference>
<dbReference type="OrthoDB" id="2340858at2759"/>
<sequence>MARLGRYWSCQPPKNVISIFVTIYGHPLVTFSAVLEGSEPFPVQAGIHTSGIDLQQVIWKTLSIVLTLQQKDHSDDTSLGERWQKLGPSTELAEITPNLKENSLQVKFWGGPRLALLAFVEGEENRITQVVTMFSLSVALFKKDLLATIRPDLSRAGVEGVSYPGQLPEELEKHQLLEEHFVSEYWPFEPPRSQLSLIVRLPKHDQLRPIVALGPLKENHALAILSASGGDFIAYDTCDIPRDDDKCNVELEPCTFMEVPWLKALTGVPLSKVLVLPEYELALNTVLEFFERGAYSSQRTNSGFLADGNPFWTHTRKPDNLQQRSKTFTLHGHAGIGKTTFLFVVLRLRLEAGLPTLFMNEPNGFYFFNEGKTYKYWVDSARKTRANDLPNLPLTTWCLVKTGRHLEEVPQYLRMLRLFILEAASPHGSHFRRPSNSMTCTQYIMKPWSLKDILSGRQLQQQVHPERVLANALANFGPSARIVYSQAGHSLTWESRLKRYAQSVTIGALENAINETIVLPLEGRISPFLLVLRPGEHRADRVVAISTKFIATLIFKVIEAKSQKSKLDATRIRNILGEVIV</sequence>